<dbReference type="EMBL" id="CAICTM010000593">
    <property type="protein sequence ID" value="CAB9513476.1"/>
    <property type="molecule type" value="Genomic_DNA"/>
</dbReference>
<dbReference type="Gene3D" id="3.40.1760.10">
    <property type="entry name" value="YfbM-like super family"/>
    <property type="match status" value="1"/>
</dbReference>
<dbReference type="AlphaFoldDB" id="A0A9N8HGS6"/>
<proteinExistence type="predicted"/>
<evidence type="ECO:0008006" key="4">
    <source>
        <dbReference type="Google" id="ProtNLM"/>
    </source>
</evidence>
<comment type="caution">
    <text evidence="2">The sequence shown here is derived from an EMBL/GenBank/DDBJ whole genome shotgun (WGS) entry which is preliminary data.</text>
</comment>
<reference evidence="2" key="1">
    <citation type="submission" date="2020-06" db="EMBL/GenBank/DDBJ databases">
        <authorList>
            <consortium name="Plant Systems Biology data submission"/>
        </authorList>
    </citation>
    <scope>NUCLEOTIDE SEQUENCE</scope>
    <source>
        <strain evidence="2">D6</strain>
    </source>
</reference>
<gene>
    <name evidence="2" type="ORF">SEMRO_594_G172400.1</name>
</gene>
<feature type="compositionally biased region" description="Basic and acidic residues" evidence="1">
    <location>
        <begin position="52"/>
        <end position="77"/>
    </location>
</feature>
<protein>
    <recommendedName>
        <fullName evidence="4">DUF1877 family protein</fullName>
    </recommendedName>
</protein>
<dbReference type="InterPro" id="IPR035944">
    <property type="entry name" value="YfbM-like_sf"/>
</dbReference>
<accession>A0A9N8HGS6</accession>
<dbReference type="Pfam" id="PF08974">
    <property type="entry name" value="DUF1877"/>
    <property type="match status" value="2"/>
</dbReference>
<evidence type="ECO:0000313" key="2">
    <source>
        <dbReference type="EMBL" id="CAB9513476.1"/>
    </source>
</evidence>
<dbReference type="InterPro" id="IPR015068">
    <property type="entry name" value="DUF1877"/>
</dbReference>
<feature type="region of interest" description="Disordered" evidence="1">
    <location>
        <begin position="47"/>
        <end position="77"/>
    </location>
</feature>
<evidence type="ECO:0000313" key="3">
    <source>
        <dbReference type="Proteomes" id="UP001153069"/>
    </source>
</evidence>
<organism evidence="2 3">
    <name type="scientific">Seminavis robusta</name>
    <dbReference type="NCBI Taxonomy" id="568900"/>
    <lineage>
        <taxon>Eukaryota</taxon>
        <taxon>Sar</taxon>
        <taxon>Stramenopiles</taxon>
        <taxon>Ochrophyta</taxon>
        <taxon>Bacillariophyta</taxon>
        <taxon>Bacillariophyceae</taxon>
        <taxon>Bacillariophycidae</taxon>
        <taxon>Naviculales</taxon>
        <taxon>Naviculaceae</taxon>
        <taxon>Seminavis</taxon>
    </lineage>
</organism>
<keyword evidence="3" id="KW-1185">Reference proteome</keyword>
<evidence type="ECO:0000256" key="1">
    <source>
        <dbReference type="SAM" id="MobiDB-lite"/>
    </source>
</evidence>
<dbReference type="Proteomes" id="UP001153069">
    <property type="component" value="Unassembled WGS sequence"/>
</dbReference>
<sequence>MGIRCYLIRASEEELQEKVLHPKATKDAVFGWPQSDHLELLDSTEAAAAARKQNEDKDSKPPAKKAKTETQETQDEAKKTLREARHLCLDKSWTAIHWLLTHQDGTTNGDAYSKADPVEPVTALLIDKKKFYEVSLFSTGERTRYGKITDLKPRAGVAVSGSFQSTSPPLAAACDTLKSKLAKGYKAHLVGLDTAVQKRYDRFGGAPSKKPAEGEQSTSLVDIYTVKDKGVKECLQDQFGMNQEDMGLNAKNRVETLFRSFVMDQLQPKHPDGTPYHLSYLVYGGEPTCFLAYGEGRCLNAKQLKHWNEEIVNAVDKGLKNVFDPEKMKSSDEFPAEWKADDWDYIETHILALRYFLQCAVEDEQGVLIYLA</sequence>
<name>A0A9N8HGS6_9STRA</name>